<dbReference type="PANTHER" id="PTHR10434:SF11">
    <property type="entry name" value="1-ACYL-SN-GLYCEROL-3-PHOSPHATE ACYLTRANSFERASE"/>
    <property type="match status" value="1"/>
</dbReference>
<protein>
    <submittedName>
        <fullName evidence="5">Lysophospholipid acyltransferase family protein</fullName>
    </submittedName>
</protein>
<evidence type="ECO:0000259" key="4">
    <source>
        <dbReference type="SMART" id="SM00563"/>
    </source>
</evidence>
<keyword evidence="1" id="KW-0808">Transferase</keyword>
<name>A0ABP5JKE3_9MICC</name>
<dbReference type="InterPro" id="IPR002123">
    <property type="entry name" value="Plipid/glycerol_acylTrfase"/>
</dbReference>
<proteinExistence type="predicted"/>
<dbReference type="PANTHER" id="PTHR10434">
    <property type="entry name" value="1-ACYL-SN-GLYCEROL-3-PHOSPHATE ACYLTRANSFERASE"/>
    <property type="match status" value="1"/>
</dbReference>
<dbReference type="RefSeq" id="WP_344224441.1">
    <property type="nucleotide sequence ID" value="NZ_BAAAQA010000015.1"/>
</dbReference>
<dbReference type="SMART" id="SM00563">
    <property type="entry name" value="PlsC"/>
    <property type="match status" value="1"/>
</dbReference>
<gene>
    <name evidence="5" type="ORF">GCM10009824_15710</name>
</gene>
<feature type="region of interest" description="Disordered" evidence="3">
    <location>
        <begin position="202"/>
        <end position="228"/>
    </location>
</feature>
<dbReference type="EMBL" id="BAAAQA010000015">
    <property type="protein sequence ID" value="GAA2116762.1"/>
    <property type="molecule type" value="Genomic_DNA"/>
</dbReference>
<evidence type="ECO:0000256" key="1">
    <source>
        <dbReference type="ARBA" id="ARBA00022679"/>
    </source>
</evidence>
<dbReference type="GO" id="GO:0016746">
    <property type="term" value="F:acyltransferase activity"/>
    <property type="evidence" value="ECO:0007669"/>
    <property type="project" value="UniProtKB-KW"/>
</dbReference>
<keyword evidence="6" id="KW-1185">Reference proteome</keyword>
<evidence type="ECO:0000256" key="3">
    <source>
        <dbReference type="SAM" id="MobiDB-lite"/>
    </source>
</evidence>
<reference evidence="6" key="1">
    <citation type="journal article" date="2019" name="Int. J. Syst. Evol. Microbiol.">
        <title>The Global Catalogue of Microorganisms (GCM) 10K type strain sequencing project: providing services to taxonomists for standard genome sequencing and annotation.</title>
        <authorList>
            <consortium name="The Broad Institute Genomics Platform"/>
            <consortium name="The Broad Institute Genome Sequencing Center for Infectious Disease"/>
            <person name="Wu L."/>
            <person name="Ma J."/>
        </authorList>
    </citation>
    <scope>NUCLEOTIDE SEQUENCE [LARGE SCALE GENOMIC DNA]</scope>
    <source>
        <strain evidence="6">JCM 15914</strain>
    </source>
</reference>
<keyword evidence="2 5" id="KW-0012">Acyltransferase</keyword>
<dbReference type="Pfam" id="PF01553">
    <property type="entry name" value="Acyltransferase"/>
    <property type="match status" value="1"/>
</dbReference>
<dbReference type="SUPFAM" id="SSF69593">
    <property type="entry name" value="Glycerol-3-phosphate (1)-acyltransferase"/>
    <property type="match status" value="1"/>
</dbReference>
<evidence type="ECO:0000313" key="6">
    <source>
        <dbReference type="Proteomes" id="UP001500166"/>
    </source>
</evidence>
<dbReference type="CDD" id="cd07989">
    <property type="entry name" value="LPLAT_AGPAT-like"/>
    <property type="match status" value="1"/>
</dbReference>
<organism evidence="5 6">
    <name type="scientific">Kocuria atrinae</name>
    <dbReference type="NCBI Taxonomy" id="592377"/>
    <lineage>
        <taxon>Bacteria</taxon>
        <taxon>Bacillati</taxon>
        <taxon>Actinomycetota</taxon>
        <taxon>Actinomycetes</taxon>
        <taxon>Micrococcales</taxon>
        <taxon>Micrococcaceae</taxon>
        <taxon>Kocuria</taxon>
    </lineage>
</organism>
<evidence type="ECO:0000256" key="2">
    <source>
        <dbReference type="ARBA" id="ARBA00023315"/>
    </source>
</evidence>
<comment type="caution">
    <text evidence="5">The sequence shown here is derived from an EMBL/GenBank/DDBJ whole genome shotgun (WGS) entry which is preliminary data.</text>
</comment>
<feature type="domain" description="Phospholipid/glycerol acyltransferase" evidence="4">
    <location>
        <begin position="35"/>
        <end position="154"/>
    </location>
</feature>
<dbReference type="Proteomes" id="UP001500166">
    <property type="component" value="Unassembled WGS sequence"/>
</dbReference>
<sequence length="228" mass="25039">MDKYRLLQTSVTTAFKALCRPVVSGTDKVPGHGPVIIASNHLSFLDSVILSVMMPRRVKFIAKAEYLTTPGIKGRVMRELFEMIDVIPVERGQQSDSVAALAPALEHLEQGNIFGIYPEGTRSRDGYLYRGRNGVAYLAYMTGAPVVPVGLVGTQRLQPPGSNVIRPARFELHVGDPIQVPKTGPKHNGRMRKELTNQVMDAIAELSGQPRKDTYNQSPSAEKDSERG</sequence>
<accession>A0ABP5JKE3</accession>
<evidence type="ECO:0000313" key="5">
    <source>
        <dbReference type="EMBL" id="GAA2116762.1"/>
    </source>
</evidence>